<dbReference type="Gene3D" id="1.10.1540.10">
    <property type="entry name" value="BEACH domain"/>
    <property type="match status" value="1"/>
</dbReference>
<evidence type="ECO:0000256" key="3">
    <source>
        <dbReference type="PROSITE-ProRule" id="PRU00221"/>
    </source>
</evidence>
<feature type="domain" description="BEACH-type PH" evidence="5">
    <location>
        <begin position="169"/>
        <end position="267"/>
    </location>
</feature>
<evidence type="ECO:0000313" key="7">
    <source>
        <dbReference type="RefSeq" id="XP_025829508.1"/>
    </source>
</evidence>
<dbReference type="Proteomes" id="UP000192223">
    <property type="component" value="Unplaced"/>
</dbReference>
<dbReference type="InterPro" id="IPR019775">
    <property type="entry name" value="WD40_repeat_CS"/>
</dbReference>
<dbReference type="InterPro" id="IPR011993">
    <property type="entry name" value="PH-like_dom_sf"/>
</dbReference>
<dbReference type="Pfam" id="PF00400">
    <property type="entry name" value="WD40"/>
    <property type="match status" value="5"/>
</dbReference>
<dbReference type="InParanoid" id="A0A7F5R2Y4"/>
<organism evidence="6 7">
    <name type="scientific">Agrilus planipennis</name>
    <name type="common">Emerald ash borer</name>
    <name type="synonym">Agrilus marcopoli</name>
    <dbReference type="NCBI Taxonomy" id="224129"/>
    <lineage>
        <taxon>Eukaryota</taxon>
        <taxon>Metazoa</taxon>
        <taxon>Ecdysozoa</taxon>
        <taxon>Arthropoda</taxon>
        <taxon>Hexapoda</taxon>
        <taxon>Insecta</taxon>
        <taxon>Pterygota</taxon>
        <taxon>Neoptera</taxon>
        <taxon>Endopterygota</taxon>
        <taxon>Coleoptera</taxon>
        <taxon>Polyphaga</taxon>
        <taxon>Elateriformia</taxon>
        <taxon>Buprestoidea</taxon>
        <taxon>Buprestidae</taxon>
        <taxon>Agrilinae</taxon>
        <taxon>Agrilus</taxon>
    </lineage>
</organism>
<dbReference type="InterPro" id="IPR000409">
    <property type="entry name" value="BEACH_dom"/>
</dbReference>
<feature type="repeat" description="WD" evidence="3">
    <location>
        <begin position="596"/>
        <end position="637"/>
    </location>
</feature>
<dbReference type="PROSITE" id="PS00678">
    <property type="entry name" value="WD_REPEATS_1"/>
    <property type="match status" value="1"/>
</dbReference>
<evidence type="ECO:0000259" key="5">
    <source>
        <dbReference type="PROSITE" id="PS51783"/>
    </source>
</evidence>
<dbReference type="FunFam" id="1.10.1540.10:FF:000001">
    <property type="entry name" value="neurobeachin isoform X1"/>
    <property type="match status" value="1"/>
</dbReference>
<dbReference type="PROSITE" id="PS51783">
    <property type="entry name" value="PH_BEACH"/>
    <property type="match status" value="1"/>
</dbReference>
<evidence type="ECO:0000259" key="4">
    <source>
        <dbReference type="PROSITE" id="PS50197"/>
    </source>
</evidence>
<feature type="domain" description="BEACH" evidence="4">
    <location>
        <begin position="271"/>
        <end position="558"/>
    </location>
</feature>
<dbReference type="OrthoDB" id="26681at2759"/>
<evidence type="ECO:0000313" key="6">
    <source>
        <dbReference type="Proteomes" id="UP000192223"/>
    </source>
</evidence>
<evidence type="ECO:0000256" key="1">
    <source>
        <dbReference type="ARBA" id="ARBA00022574"/>
    </source>
</evidence>
<name>A0A7F5R2Y4_AGRPL</name>
<protein>
    <submittedName>
        <fullName evidence="7">Protein FAN isoform X1</fullName>
    </submittedName>
</protein>
<dbReference type="SUPFAM" id="SSF81837">
    <property type="entry name" value="BEACH domain"/>
    <property type="match status" value="1"/>
</dbReference>
<dbReference type="InterPro" id="IPR057496">
    <property type="entry name" value="FAN-like_PH"/>
</dbReference>
<keyword evidence="2" id="KW-0677">Repeat</keyword>
<dbReference type="PANTHER" id="PTHR13743">
    <property type="entry name" value="BEIGE/BEACH-RELATED"/>
    <property type="match status" value="1"/>
</dbReference>
<dbReference type="CDD" id="cd06071">
    <property type="entry name" value="Beach"/>
    <property type="match status" value="1"/>
</dbReference>
<dbReference type="PANTHER" id="PTHR13743:SF123">
    <property type="entry name" value="PROTEIN FAN"/>
    <property type="match status" value="1"/>
</dbReference>
<dbReference type="InterPro" id="IPR023362">
    <property type="entry name" value="PH-BEACH_dom"/>
</dbReference>
<dbReference type="SUPFAM" id="SSF50978">
    <property type="entry name" value="WD40 repeat-like"/>
    <property type="match status" value="1"/>
</dbReference>
<feature type="repeat" description="WD" evidence="3">
    <location>
        <begin position="680"/>
        <end position="712"/>
    </location>
</feature>
<feature type="repeat" description="WD" evidence="3">
    <location>
        <begin position="729"/>
        <end position="770"/>
    </location>
</feature>
<accession>A0A7F5R2Y4</accession>
<dbReference type="CDD" id="cd00200">
    <property type="entry name" value="WD40"/>
    <property type="match status" value="1"/>
</dbReference>
<reference evidence="7" key="1">
    <citation type="submission" date="2025-08" db="UniProtKB">
        <authorList>
            <consortium name="RefSeq"/>
        </authorList>
    </citation>
    <scope>IDENTIFICATION</scope>
    <source>
        <tissue evidence="7">Entire body</tissue>
    </source>
</reference>
<dbReference type="SMART" id="SM01026">
    <property type="entry name" value="Beach"/>
    <property type="match status" value="1"/>
</dbReference>
<dbReference type="Gene3D" id="2.30.29.30">
    <property type="entry name" value="Pleckstrin-homology domain (PH domain)/Phosphotyrosine-binding domain (PTB)"/>
    <property type="match status" value="1"/>
</dbReference>
<dbReference type="SUPFAM" id="SSF50729">
    <property type="entry name" value="PH domain-like"/>
    <property type="match status" value="1"/>
</dbReference>
<dbReference type="InterPro" id="IPR001680">
    <property type="entry name" value="WD40_rpt"/>
</dbReference>
<dbReference type="InterPro" id="IPR036372">
    <property type="entry name" value="BEACH_dom_sf"/>
</dbReference>
<dbReference type="AlphaFoldDB" id="A0A7F5R2Y4"/>
<evidence type="ECO:0000256" key="2">
    <source>
        <dbReference type="ARBA" id="ARBA00022737"/>
    </source>
</evidence>
<dbReference type="GeneID" id="108740110"/>
<dbReference type="RefSeq" id="XP_025829508.1">
    <property type="nucleotide sequence ID" value="XM_025973723.1"/>
</dbReference>
<gene>
    <name evidence="7" type="primary">LOC108740110</name>
</gene>
<proteinExistence type="predicted"/>
<dbReference type="InterPro" id="IPR050865">
    <property type="entry name" value="BEACH_Domain"/>
</dbReference>
<keyword evidence="6" id="KW-1185">Reference proteome</keyword>
<dbReference type="Pfam" id="PF02138">
    <property type="entry name" value="Beach"/>
    <property type="match status" value="1"/>
</dbReference>
<dbReference type="PROSITE" id="PS50294">
    <property type="entry name" value="WD_REPEATS_REGION"/>
    <property type="match status" value="3"/>
</dbReference>
<sequence length="886" mass="101347">MEGGRFSLLLLEPGEIYFEDFSAIFIPVDTTPNTYDIKKQPGRLKLCSKSLVFDPKDISKPLIKIPLKDCDILEQWKGSAKFLQSNNVLSVHCRQYIEMLEKNIVAPYKFVDRGNFLFILNYAQITDCLPRISQLQRASTLPAAEHADMIATIVHSRQARVRFDQMWLDLYETTVMETQADKVSPLVVNPGRILLSNIKLYFQPYNNIETYPVLKINLNSIKRLVKRRFLLRQIGLEIYSNENDVVPHLYLSFRTQADRDNLYTTLLQQPELKLKDIQQDIMTLQWQNGVISNYEYLVYINSQADRTVNDLTQYPVFPWVISDYQSSELNLNNPNSFRDLSKPIGALNETRLQRLMERYEEMSHPKFLYGSHYSTPGFVLFYLVRLYPHYMLCLQNGRFDHPDRMFNSVADVYRNCLNNLSDFKELVPEFYDLEKEGKFLTNEMGIHFGYRHNGIKVGDVELPPWADGPKDFVHKLRDALESDYVSKTLHHWIDLIFGYKQRGEEAASAKNLFYHLCYEGSVDLEAILDLNQRHALEVQIMEFGQIPKQIFKVPHPERKNSPQLLKHPSSVGINSKKSEYVELWNNLKSLELKSSFKTHRDAVRCVVFNEDSDKVISVGSDAKMKMFSISLNRQIRSANVGTMPLSSCSKLPNMNVLIIGSFGNNMVLYDLDFGKITQDVLAHEDAVTCLEWGREAELLATGSGDCTIRLWKGISIGNNIKPAQCLMAQLDHTSQVTCLAFDPANKLLVSGTEDGDIYIWNIDTLSLMEKTTFHSGSVRALRCSSDGQKIASCGDDGLFQIIDINTGMALFYKSFTDPLMCLQWSDLLLVLGSSNGTLHVWNTNDVVCLRQIKAHEGTVNCVDISPDRKLIVTGGEDHHVKIWQPL</sequence>
<dbReference type="Pfam" id="PF25400">
    <property type="entry name" value="PH_FAN"/>
    <property type="match status" value="1"/>
</dbReference>
<dbReference type="PROSITE" id="PS50197">
    <property type="entry name" value="BEACH"/>
    <property type="match status" value="1"/>
</dbReference>
<feature type="repeat" description="WD" evidence="3">
    <location>
        <begin position="852"/>
        <end position="886"/>
    </location>
</feature>
<dbReference type="SMART" id="SM00320">
    <property type="entry name" value="WD40"/>
    <property type="match status" value="7"/>
</dbReference>
<dbReference type="PROSITE" id="PS50082">
    <property type="entry name" value="WD_REPEATS_2"/>
    <property type="match status" value="4"/>
</dbReference>
<dbReference type="InterPro" id="IPR015943">
    <property type="entry name" value="WD40/YVTN_repeat-like_dom_sf"/>
</dbReference>
<keyword evidence="1 3" id="KW-0853">WD repeat</keyword>
<dbReference type="Gene3D" id="2.130.10.10">
    <property type="entry name" value="YVTN repeat-like/Quinoprotein amine dehydrogenase"/>
    <property type="match status" value="2"/>
</dbReference>
<dbReference type="InterPro" id="IPR036322">
    <property type="entry name" value="WD40_repeat_dom_sf"/>
</dbReference>